<reference evidence="1" key="1">
    <citation type="journal article" date="2020" name="G3 (Bethesda)">
        <title>High-Quality Assemblies for Three Invasive Social Wasps from the &lt;i&gt;Vespula&lt;/i&gt; Genus.</title>
        <authorList>
            <person name="Harrop T.W.R."/>
            <person name="Guhlin J."/>
            <person name="McLaughlin G.M."/>
            <person name="Permina E."/>
            <person name="Stockwell P."/>
            <person name="Gilligan J."/>
            <person name="Le Lec M.F."/>
            <person name="Gruber M.A.M."/>
            <person name="Quinn O."/>
            <person name="Lovegrove M."/>
            <person name="Duncan E.J."/>
            <person name="Remnant E.J."/>
            <person name="Van Eeckhoven J."/>
            <person name="Graham B."/>
            <person name="Knapp R.A."/>
            <person name="Langford K.W."/>
            <person name="Kronenberg Z."/>
            <person name="Press M.O."/>
            <person name="Eacker S.M."/>
            <person name="Wilson-Rankin E.E."/>
            <person name="Purcell J."/>
            <person name="Lester P.J."/>
            <person name="Dearden P.K."/>
        </authorList>
    </citation>
    <scope>NUCLEOTIDE SEQUENCE</scope>
    <source>
        <strain evidence="1">Linc-1</strain>
    </source>
</reference>
<organism evidence="1 2">
    <name type="scientific">Vespula germanica</name>
    <name type="common">German yellow jacket</name>
    <name type="synonym">Paravespula germanica</name>
    <dbReference type="NCBI Taxonomy" id="30212"/>
    <lineage>
        <taxon>Eukaryota</taxon>
        <taxon>Metazoa</taxon>
        <taxon>Ecdysozoa</taxon>
        <taxon>Arthropoda</taxon>
        <taxon>Hexapoda</taxon>
        <taxon>Insecta</taxon>
        <taxon>Pterygota</taxon>
        <taxon>Neoptera</taxon>
        <taxon>Endopterygota</taxon>
        <taxon>Hymenoptera</taxon>
        <taxon>Apocrita</taxon>
        <taxon>Aculeata</taxon>
        <taxon>Vespoidea</taxon>
        <taxon>Vespidae</taxon>
        <taxon>Vespinae</taxon>
        <taxon>Vespula</taxon>
    </lineage>
</organism>
<comment type="caution">
    <text evidence="1">The sequence shown here is derived from an EMBL/GenBank/DDBJ whole genome shotgun (WGS) entry which is preliminary data.</text>
</comment>
<protein>
    <submittedName>
        <fullName evidence="1">Uncharacterized protein</fullName>
    </submittedName>
</protein>
<gene>
    <name evidence="1" type="ORF">HZH68_014588</name>
</gene>
<keyword evidence="2" id="KW-1185">Reference proteome</keyword>
<dbReference type="InterPro" id="IPR036397">
    <property type="entry name" value="RNaseH_sf"/>
</dbReference>
<proteinExistence type="predicted"/>
<dbReference type="GO" id="GO:0003676">
    <property type="term" value="F:nucleic acid binding"/>
    <property type="evidence" value="ECO:0007669"/>
    <property type="project" value="InterPro"/>
</dbReference>
<evidence type="ECO:0000313" key="1">
    <source>
        <dbReference type="EMBL" id="KAF7383831.1"/>
    </source>
</evidence>
<dbReference type="EMBL" id="JACSDZ010000018">
    <property type="protein sequence ID" value="KAF7383831.1"/>
    <property type="molecule type" value="Genomic_DNA"/>
</dbReference>
<dbReference type="AlphaFoldDB" id="A0A834JA78"/>
<evidence type="ECO:0000313" key="2">
    <source>
        <dbReference type="Proteomes" id="UP000617340"/>
    </source>
</evidence>
<accession>A0A834JA78</accession>
<dbReference type="Gene3D" id="3.30.420.10">
    <property type="entry name" value="Ribonuclease H-like superfamily/Ribonuclease H"/>
    <property type="match status" value="1"/>
</dbReference>
<dbReference type="Proteomes" id="UP000617340">
    <property type="component" value="Unassembled WGS sequence"/>
</dbReference>
<sequence length="117" mass="14006">MEIEISWFWRCLSGQGVKLLWQIKDIAKKERYIEILEIEMIPYTKQVTNGNWIFQRDNDPKLSSRVVQNCLNRNTVNSLSKFGLKFFNSIERLRQDLKSSISDEKFRITARLFEILF</sequence>
<name>A0A834JA78_VESGE</name>